<dbReference type="STRING" id="1499966.U14_03859"/>
<dbReference type="PANTHER" id="PTHR45339:SF1">
    <property type="entry name" value="HYBRID SIGNAL TRANSDUCTION HISTIDINE KINASE J"/>
    <property type="match status" value="1"/>
</dbReference>
<dbReference type="GO" id="GO:0000160">
    <property type="term" value="P:phosphorelay signal transduction system"/>
    <property type="evidence" value="ECO:0007669"/>
    <property type="project" value="UniProtKB-KW"/>
</dbReference>
<feature type="modified residue" description="4-aspartylphosphate" evidence="3">
    <location>
        <position position="123"/>
    </location>
</feature>
<organism evidence="5">
    <name type="scientific">Candidatus Moduliflexus flocculans</name>
    <dbReference type="NCBI Taxonomy" id="1499966"/>
    <lineage>
        <taxon>Bacteria</taxon>
        <taxon>Candidatus Moduliflexota</taxon>
        <taxon>Candidatus Moduliflexia</taxon>
        <taxon>Candidatus Moduliflexales</taxon>
        <taxon>Candidatus Moduliflexaceae</taxon>
    </lineage>
</organism>
<keyword evidence="5" id="KW-0808">Transferase</keyword>
<evidence type="ECO:0000259" key="4">
    <source>
        <dbReference type="PROSITE" id="PS50110"/>
    </source>
</evidence>
<dbReference type="EMBL" id="DF820458">
    <property type="protein sequence ID" value="GAK52607.1"/>
    <property type="molecule type" value="Genomic_DNA"/>
</dbReference>
<reference evidence="5" key="1">
    <citation type="journal article" date="2015" name="PeerJ">
        <title>First genomic representation of candidate bacterial phylum KSB3 points to enhanced environmental sensing as a trigger of wastewater bulking.</title>
        <authorList>
            <person name="Sekiguchi Y."/>
            <person name="Ohashi A."/>
            <person name="Parks D.H."/>
            <person name="Yamauchi T."/>
            <person name="Tyson G.W."/>
            <person name="Hugenholtz P."/>
        </authorList>
    </citation>
    <scope>NUCLEOTIDE SEQUENCE [LARGE SCALE GENOMIC DNA]</scope>
</reference>
<evidence type="ECO:0000256" key="2">
    <source>
        <dbReference type="ARBA" id="ARBA00023012"/>
    </source>
</evidence>
<dbReference type="InterPro" id="IPR001789">
    <property type="entry name" value="Sig_transdc_resp-reg_receiver"/>
</dbReference>
<dbReference type="CDD" id="cd17546">
    <property type="entry name" value="REC_hyHK_CKI1_RcsC-like"/>
    <property type="match status" value="1"/>
</dbReference>
<evidence type="ECO:0000256" key="1">
    <source>
        <dbReference type="ARBA" id="ARBA00022553"/>
    </source>
</evidence>
<dbReference type="GO" id="GO:0016301">
    <property type="term" value="F:kinase activity"/>
    <property type="evidence" value="ECO:0007669"/>
    <property type="project" value="UniProtKB-KW"/>
</dbReference>
<keyword evidence="2" id="KW-0902">Two-component regulatory system</keyword>
<dbReference type="Gene3D" id="3.40.50.2300">
    <property type="match status" value="1"/>
</dbReference>
<keyword evidence="5" id="KW-0418">Kinase</keyword>
<evidence type="ECO:0000256" key="3">
    <source>
        <dbReference type="PROSITE-ProRule" id="PRU00169"/>
    </source>
</evidence>
<dbReference type="SMART" id="SM00448">
    <property type="entry name" value="REC"/>
    <property type="match status" value="1"/>
</dbReference>
<gene>
    <name evidence="5" type="ORF">U14_03859</name>
</gene>
<name>A0A081BQE1_9BACT</name>
<dbReference type="InterPro" id="IPR011006">
    <property type="entry name" value="CheY-like_superfamily"/>
</dbReference>
<dbReference type="Pfam" id="PF00072">
    <property type="entry name" value="Response_reg"/>
    <property type="match status" value="1"/>
</dbReference>
<accession>A0A081BQE1</accession>
<dbReference type="PROSITE" id="PS50110">
    <property type="entry name" value="RESPONSE_REGULATORY"/>
    <property type="match status" value="1"/>
</dbReference>
<feature type="domain" description="Response regulatory" evidence="4">
    <location>
        <begin position="73"/>
        <end position="190"/>
    </location>
</feature>
<dbReference type="AlphaFoldDB" id="A0A081BQE1"/>
<dbReference type="Proteomes" id="UP000030700">
    <property type="component" value="Unassembled WGS sequence"/>
</dbReference>
<sequence>MIIYTGRELTEEEERELRKYTDSIIIKTAKSYERLSDETSLFLHQMYHGETEQKPHTTAPKPLQAQGNLEGKKILIVDDDVKNVFVLASALENHGATVVDAKNGQVAIDVLNKDPDFDLVLMDVMMPVMDGYTAIRNIRKDERFKRLPIIAITAKALKEDRQKCIQAGADDYLSKPVDYDVLIRLVKAWIEKE</sequence>
<evidence type="ECO:0000313" key="6">
    <source>
        <dbReference type="Proteomes" id="UP000030700"/>
    </source>
</evidence>
<keyword evidence="1 3" id="KW-0597">Phosphoprotein</keyword>
<protein>
    <submittedName>
        <fullName evidence="5">Putative two-component system histidine kinase/response regulator fusion</fullName>
    </submittedName>
</protein>
<evidence type="ECO:0000313" key="5">
    <source>
        <dbReference type="EMBL" id="GAK52607.1"/>
    </source>
</evidence>
<keyword evidence="6" id="KW-1185">Reference proteome</keyword>
<dbReference type="HOGENOM" id="CLU_1406314_0_0_0"/>
<proteinExistence type="predicted"/>
<dbReference type="SUPFAM" id="SSF52172">
    <property type="entry name" value="CheY-like"/>
    <property type="match status" value="1"/>
</dbReference>
<dbReference type="PANTHER" id="PTHR45339">
    <property type="entry name" value="HYBRID SIGNAL TRANSDUCTION HISTIDINE KINASE J"/>
    <property type="match status" value="1"/>
</dbReference>